<dbReference type="Pfam" id="PF09039">
    <property type="entry name" value="HTH_Tnp_Mu_2"/>
    <property type="match status" value="1"/>
</dbReference>
<dbReference type="InterPro" id="IPR015126">
    <property type="entry name" value="Mu_I-gamma"/>
</dbReference>
<dbReference type="RefSeq" id="WP_271187901.1">
    <property type="nucleotide sequence ID" value="NZ_BSFE01000011.1"/>
</dbReference>
<dbReference type="PROSITE" id="PS50994">
    <property type="entry name" value="INTEGRASE"/>
    <property type="match status" value="1"/>
</dbReference>
<reference evidence="3" key="1">
    <citation type="journal article" date="2014" name="Int. J. Syst. Evol. Microbiol.">
        <title>Complete genome sequence of Corynebacterium casei LMG S-19264T (=DSM 44701T), isolated from a smear-ripened cheese.</title>
        <authorList>
            <consortium name="US DOE Joint Genome Institute (JGI-PGF)"/>
            <person name="Walter F."/>
            <person name="Albersmeier A."/>
            <person name="Kalinowski J."/>
            <person name="Ruckert C."/>
        </authorList>
    </citation>
    <scope>NUCLEOTIDE SEQUENCE</scope>
    <source>
        <strain evidence="3">VKM B-1513</strain>
    </source>
</reference>
<evidence type="ECO:0000256" key="1">
    <source>
        <dbReference type="SAM" id="MobiDB-lite"/>
    </source>
</evidence>
<dbReference type="SUPFAM" id="SSF53098">
    <property type="entry name" value="Ribonuclease H-like"/>
    <property type="match status" value="1"/>
</dbReference>
<feature type="region of interest" description="Disordered" evidence="1">
    <location>
        <begin position="495"/>
        <end position="533"/>
    </location>
</feature>
<protein>
    <submittedName>
        <fullName evidence="3">Transposase</fullName>
    </submittedName>
</protein>
<accession>A0A9W6IQL5</accession>
<evidence type="ECO:0000313" key="4">
    <source>
        <dbReference type="Proteomes" id="UP001143486"/>
    </source>
</evidence>
<gene>
    <name evidence="3" type="ORF">GCM10017621_30630</name>
</gene>
<dbReference type="InterPro" id="IPR012337">
    <property type="entry name" value="RNaseH-like_sf"/>
</dbReference>
<dbReference type="Proteomes" id="UP001143486">
    <property type="component" value="Unassembled WGS sequence"/>
</dbReference>
<reference evidence="3" key="2">
    <citation type="submission" date="2023-01" db="EMBL/GenBank/DDBJ databases">
        <authorList>
            <person name="Sun Q."/>
            <person name="Evtushenko L."/>
        </authorList>
    </citation>
    <scope>NUCLEOTIDE SEQUENCE</scope>
    <source>
        <strain evidence="3">VKM B-1513</strain>
    </source>
</reference>
<evidence type="ECO:0000259" key="2">
    <source>
        <dbReference type="PROSITE" id="PS50994"/>
    </source>
</evidence>
<dbReference type="Gene3D" id="1.10.10.60">
    <property type="entry name" value="Homeodomain-like"/>
    <property type="match status" value="1"/>
</dbReference>
<dbReference type="GO" id="GO:0003676">
    <property type="term" value="F:nucleic acid binding"/>
    <property type="evidence" value="ECO:0007669"/>
    <property type="project" value="InterPro"/>
</dbReference>
<organism evidence="3 4">
    <name type="scientific">Maricaulis virginensis</name>
    <dbReference type="NCBI Taxonomy" id="144022"/>
    <lineage>
        <taxon>Bacteria</taxon>
        <taxon>Pseudomonadati</taxon>
        <taxon>Pseudomonadota</taxon>
        <taxon>Alphaproteobacteria</taxon>
        <taxon>Maricaulales</taxon>
        <taxon>Maricaulaceae</taxon>
        <taxon>Maricaulis</taxon>
    </lineage>
</organism>
<sequence length="557" mass="62723">MKSSRNEYEKHPGWKFAQKAFAALRPCLSSGKLAEDVRAELMEELGISEATLYRYLDRLRARPVASSLLPKRASTGSGRNIDGGVSAEALMQTVIEKYYLAAQKRTVAAAYKQLLRVCVEENVDVPSYSTFHRRVRALSKAAASERRLGARAHRSKYSPKTTHFETSAPMEIVQIDSTIMDVMLVDRNHREEIGRPVLTVAVDVYTRMIVGFHIDFIGPSTESIAATLRQLAFPKDDFLRRYGITGDWPTLGLPKALHMDNGKEFRSAAMSRGAGEHGIELLYRPVGTPHFGGHVESVIRTLMLKTHELPGTTFSNITYKGRYDSSAKASLTMPELLTFIGRYIVCQYHHTVHSRTGMTPIARYQVALENGFAPLIPAKEAALFEADFRTRVVRMTGRGGIQFERIEYWSPDVQAWYDNNVRKISVLPVSYDVSVIDVIGPDGALYTVPAKSDRVPNISRAEWRAYRDTINKRQPLNALTDRELAKLIEQEHQHVQRAKELTRKAKRSRDRQAYYSEAAPSSPAMHSSKASLDSEVTFDASDMLPIRLRREGMIDDD</sequence>
<keyword evidence="4" id="KW-1185">Reference proteome</keyword>
<dbReference type="GO" id="GO:0015074">
    <property type="term" value="P:DNA integration"/>
    <property type="evidence" value="ECO:0007669"/>
    <property type="project" value="InterPro"/>
</dbReference>
<dbReference type="InterPro" id="IPR001584">
    <property type="entry name" value="Integrase_cat-core"/>
</dbReference>
<comment type="caution">
    <text evidence="3">The sequence shown here is derived from an EMBL/GenBank/DDBJ whole genome shotgun (WGS) entry which is preliminary data.</text>
</comment>
<name>A0A9W6IQL5_9PROT</name>
<dbReference type="InterPro" id="IPR036397">
    <property type="entry name" value="RNaseH_sf"/>
</dbReference>
<dbReference type="EMBL" id="BSFE01000011">
    <property type="protein sequence ID" value="GLK53555.1"/>
    <property type="molecule type" value="Genomic_DNA"/>
</dbReference>
<feature type="domain" description="Integrase catalytic" evidence="2">
    <location>
        <begin position="165"/>
        <end position="368"/>
    </location>
</feature>
<dbReference type="AlphaFoldDB" id="A0A9W6IQL5"/>
<dbReference type="Gene3D" id="3.30.420.10">
    <property type="entry name" value="Ribonuclease H-like superfamily/Ribonuclease H"/>
    <property type="match status" value="1"/>
</dbReference>
<feature type="compositionally biased region" description="Low complexity" evidence="1">
    <location>
        <begin position="513"/>
        <end position="524"/>
    </location>
</feature>
<evidence type="ECO:0000313" key="3">
    <source>
        <dbReference type="EMBL" id="GLK53555.1"/>
    </source>
</evidence>
<proteinExistence type="predicted"/>